<reference evidence="5 6" key="1">
    <citation type="submission" date="2017-10" db="EMBL/GenBank/DDBJ databases">
        <title>Nyctiphanis sp. nov., isolated from the stomach of the euphausiid Nyctiphanes simplex (Hansen, 1911) in the Gulf of California.</title>
        <authorList>
            <person name="Gomez-Gil B."/>
            <person name="Aguilar-Mendez M."/>
            <person name="Lopez-Cortes A."/>
            <person name="Gomez-Gutierrez J."/>
            <person name="Roque A."/>
            <person name="Lang E."/>
            <person name="Gonzalez-Castillo A."/>
        </authorList>
    </citation>
    <scope>NUCLEOTIDE SEQUENCE [LARGE SCALE GENOMIC DNA]</scope>
    <source>
        <strain evidence="5 6">CAIM 600</strain>
    </source>
</reference>
<keyword evidence="6" id="KW-1185">Reference proteome</keyword>
<dbReference type="SUPFAM" id="SSF52540">
    <property type="entry name" value="P-loop containing nucleoside triphosphate hydrolases"/>
    <property type="match status" value="1"/>
</dbReference>
<organism evidence="5 6">
    <name type="scientific">Veronia nyctiphanis</name>
    <dbReference type="NCBI Taxonomy" id="1278244"/>
    <lineage>
        <taxon>Bacteria</taxon>
        <taxon>Pseudomonadati</taxon>
        <taxon>Pseudomonadota</taxon>
        <taxon>Gammaproteobacteria</taxon>
        <taxon>Vibrionales</taxon>
        <taxon>Vibrionaceae</taxon>
        <taxon>Veronia</taxon>
    </lineage>
</organism>
<dbReference type="GO" id="GO:0005524">
    <property type="term" value="F:ATP binding"/>
    <property type="evidence" value="ECO:0007669"/>
    <property type="project" value="UniProtKB-KW"/>
</dbReference>
<dbReference type="OrthoDB" id="9802264at2"/>
<proteinExistence type="predicted"/>
<dbReference type="PANTHER" id="PTHR24220">
    <property type="entry name" value="IMPORT ATP-BINDING PROTEIN"/>
    <property type="match status" value="1"/>
</dbReference>
<comment type="caution">
    <text evidence="5">The sequence shown here is derived from an EMBL/GenBank/DDBJ whole genome shotgun (WGS) entry which is preliminary data.</text>
</comment>
<dbReference type="RefSeq" id="WP_129123379.1">
    <property type="nucleotide sequence ID" value="NZ_PEIB01000026.1"/>
</dbReference>
<keyword evidence="1" id="KW-0813">Transport</keyword>
<dbReference type="CDD" id="cd03255">
    <property type="entry name" value="ABC_MJ0796_LolCDE_FtsE"/>
    <property type="match status" value="1"/>
</dbReference>
<name>A0A4Q0YMM2_9GAMM</name>
<dbReference type="GO" id="GO:0005886">
    <property type="term" value="C:plasma membrane"/>
    <property type="evidence" value="ECO:0007669"/>
    <property type="project" value="TreeGrafter"/>
</dbReference>
<dbReference type="Proteomes" id="UP000290287">
    <property type="component" value="Unassembled WGS sequence"/>
</dbReference>
<evidence type="ECO:0000259" key="4">
    <source>
        <dbReference type="PROSITE" id="PS50893"/>
    </source>
</evidence>
<evidence type="ECO:0000313" key="6">
    <source>
        <dbReference type="Proteomes" id="UP000290287"/>
    </source>
</evidence>
<evidence type="ECO:0000313" key="5">
    <source>
        <dbReference type="EMBL" id="RXJ72110.1"/>
    </source>
</evidence>
<dbReference type="InterPro" id="IPR027417">
    <property type="entry name" value="P-loop_NTPase"/>
</dbReference>
<dbReference type="AlphaFoldDB" id="A0A4Q0YMM2"/>
<sequence length="241" mass="26304">MIKIENIKFHWPGQRSPQIDICDLELAQGHRMFISGQSGCGKSTLLSLIAGISVPDSGLVMVADRDLTQMKASKRDAFRADHLGLIFQQFNLLPYLNVLENVTLPCYFSALRKSRVSGGLEVEAKRLLSALGLGEGLHRQPVTALSIGQQQRVAVARALIGKPSLVIADEPTSALDHDSRDKFLSLLVEQCEASNSSLIFVSHDHTLKSHFNEVVSLPDINRAFLSDDKKESALSGEGSSL</sequence>
<gene>
    <name evidence="5" type="ORF">CS022_17725</name>
</gene>
<dbReference type="EMBL" id="PEIB01000026">
    <property type="protein sequence ID" value="RXJ72110.1"/>
    <property type="molecule type" value="Genomic_DNA"/>
</dbReference>
<dbReference type="InterPro" id="IPR015854">
    <property type="entry name" value="ABC_transpr_LolD-like"/>
</dbReference>
<dbReference type="InterPro" id="IPR003439">
    <property type="entry name" value="ABC_transporter-like_ATP-bd"/>
</dbReference>
<dbReference type="SMART" id="SM00382">
    <property type="entry name" value="AAA"/>
    <property type="match status" value="1"/>
</dbReference>
<dbReference type="InterPro" id="IPR003593">
    <property type="entry name" value="AAA+_ATPase"/>
</dbReference>
<keyword evidence="2" id="KW-0547">Nucleotide-binding</keyword>
<dbReference type="Pfam" id="PF00005">
    <property type="entry name" value="ABC_tran"/>
    <property type="match status" value="1"/>
</dbReference>
<dbReference type="InterPro" id="IPR017911">
    <property type="entry name" value="MacB-like_ATP-bd"/>
</dbReference>
<evidence type="ECO:0000256" key="1">
    <source>
        <dbReference type="ARBA" id="ARBA00022448"/>
    </source>
</evidence>
<dbReference type="PROSITE" id="PS50893">
    <property type="entry name" value="ABC_TRANSPORTER_2"/>
    <property type="match status" value="1"/>
</dbReference>
<dbReference type="GO" id="GO:0022857">
    <property type="term" value="F:transmembrane transporter activity"/>
    <property type="evidence" value="ECO:0007669"/>
    <property type="project" value="TreeGrafter"/>
</dbReference>
<accession>A0A4Q0YMM2</accession>
<dbReference type="Gene3D" id="3.40.50.300">
    <property type="entry name" value="P-loop containing nucleotide triphosphate hydrolases"/>
    <property type="match status" value="1"/>
</dbReference>
<dbReference type="PANTHER" id="PTHR24220:SF611">
    <property type="entry name" value="ATP-BINDING COMPONENT OF ABC TRANSPORTER-RELATED"/>
    <property type="match status" value="1"/>
</dbReference>
<keyword evidence="3 5" id="KW-0067">ATP-binding</keyword>
<dbReference type="GO" id="GO:0016887">
    <property type="term" value="F:ATP hydrolysis activity"/>
    <property type="evidence" value="ECO:0007669"/>
    <property type="project" value="InterPro"/>
</dbReference>
<protein>
    <submittedName>
        <fullName evidence="5">Methionine ABC transporter ATP-binding protein</fullName>
    </submittedName>
</protein>
<evidence type="ECO:0000256" key="2">
    <source>
        <dbReference type="ARBA" id="ARBA00022741"/>
    </source>
</evidence>
<evidence type="ECO:0000256" key="3">
    <source>
        <dbReference type="ARBA" id="ARBA00022840"/>
    </source>
</evidence>
<feature type="domain" description="ABC transporter" evidence="4">
    <location>
        <begin position="2"/>
        <end position="236"/>
    </location>
</feature>